<dbReference type="HOGENOM" id="CLU_011543_3_3_2"/>
<gene>
    <name evidence="2" type="ordered locus">TCELL_1158</name>
</gene>
<dbReference type="PANTHER" id="PTHR42731:SF1">
    <property type="entry name" value="RADICAL SAM DOMAIN PROTEIN"/>
    <property type="match status" value="1"/>
</dbReference>
<dbReference type="Proteomes" id="UP000005270">
    <property type="component" value="Chromosome"/>
</dbReference>
<dbReference type="OrthoDB" id="2305at2157"/>
<feature type="domain" description="Radical SAM core" evidence="1">
    <location>
        <begin position="205"/>
        <end position="432"/>
    </location>
</feature>
<dbReference type="InParanoid" id="I3TFP3"/>
<dbReference type="SMART" id="SM00729">
    <property type="entry name" value="Elp3"/>
    <property type="match status" value="1"/>
</dbReference>
<sequence>MLKLVELNRVLKNPLRVNARVAYVYPGKYEVMTSSLAHDIVYMYVNRRDDVYLERFTADRGEAGYRSIETGSPLRDFDAVFTTLHYELDVVELVEVLESSGVPAKREDREIPVIAGGPVVMANPAPYTRIVDAFVVGEVEATIDRVVDAVSARAGERKKAVLEELSQLDFVYVPGLNEGAVRRYAPSLDDVEYPVRQVFDPDRQPAFGLGFKLELSRGCLFHCSFCMESRLFQPFRHRSLQKVVELVEKGLEYNGLERVVLYALSFPVTREDVKVLEYLSGKGVRAVLPSLRLEKLDDEVLELIRQVGQRELTLAPESFSVLAQRVLMKYPGLVELAKHKVASVVRAGFDVKLYLIYGVKGTGVEDVLETVRAARELAGTAKERGRRLVLSFNPLIPKARTPFAYIGMMGSDRLSRLEKLIDRELRGFARIREFNVKTSFVQASISLGGEQVADLVLEWSLRGGGYANWLKLARDKGVDLRYVYDGLDPESEPPWSRIVVDRLEEKVLRAQVEAIKHLVGSVGEKE</sequence>
<dbReference type="GO" id="GO:0051536">
    <property type="term" value="F:iron-sulfur cluster binding"/>
    <property type="evidence" value="ECO:0007669"/>
    <property type="project" value="InterPro"/>
</dbReference>
<dbReference type="Gene3D" id="3.80.30.20">
    <property type="entry name" value="tm_1862 like domain"/>
    <property type="match status" value="1"/>
</dbReference>
<evidence type="ECO:0000313" key="3">
    <source>
        <dbReference type="Proteomes" id="UP000005270"/>
    </source>
</evidence>
<dbReference type="RefSeq" id="WP_014737831.1">
    <property type="nucleotide sequence ID" value="NC_017954.1"/>
</dbReference>
<dbReference type="GeneID" id="13013477"/>
<dbReference type="PROSITE" id="PS51918">
    <property type="entry name" value="RADICAL_SAM"/>
    <property type="match status" value="1"/>
</dbReference>
<dbReference type="InterPro" id="IPR045784">
    <property type="entry name" value="Radical_SAM_N2"/>
</dbReference>
<evidence type="ECO:0000313" key="2">
    <source>
        <dbReference type="EMBL" id="AFK51581.1"/>
    </source>
</evidence>
<reference evidence="2 3" key="1">
    <citation type="journal article" date="2012" name="J. Bacteriol.">
        <title>Complete genome sequence of the hyperthermophilic cellulolytic Crenarchaeon 'Thermogladius cellulolyticus' 1633.</title>
        <authorList>
            <person name="Mardanov A.V."/>
            <person name="Kochetkova T.V."/>
            <person name="Beletsky A.V."/>
            <person name="Bonch-Osmolovskaya E.A."/>
            <person name="Ravin N.V."/>
            <person name="Skryabin K.G."/>
        </authorList>
    </citation>
    <scope>NUCLEOTIDE SEQUENCE [LARGE SCALE GENOMIC DNA]</scope>
    <source>
        <strain evidence="3">DSM 22663 / VKM B-2946 / 1633</strain>
    </source>
</reference>
<dbReference type="KEGG" id="thg:TCELL_1158"/>
<dbReference type="STRING" id="1184251.TCELL_1158"/>
<dbReference type="AlphaFoldDB" id="I3TFP3"/>
<dbReference type="Pfam" id="PF04055">
    <property type="entry name" value="Radical_SAM"/>
    <property type="match status" value="1"/>
</dbReference>
<dbReference type="Pfam" id="PF19864">
    <property type="entry name" value="Radical_SAM_N2"/>
    <property type="match status" value="1"/>
</dbReference>
<dbReference type="InterPro" id="IPR006638">
    <property type="entry name" value="Elp3/MiaA/NifB-like_rSAM"/>
</dbReference>
<protein>
    <submittedName>
        <fullName evidence="2">Radical SAM domain protein</fullName>
    </submittedName>
</protein>
<dbReference type="SFLD" id="SFLDG01082">
    <property type="entry name" value="B12-binding_domain_containing"/>
    <property type="match status" value="1"/>
</dbReference>
<dbReference type="GO" id="GO:0003824">
    <property type="term" value="F:catalytic activity"/>
    <property type="evidence" value="ECO:0007669"/>
    <property type="project" value="InterPro"/>
</dbReference>
<dbReference type="CDD" id="cd01335">
    <property type="entry name" value="Radical_SAM"/>
    <property type="match status" value="1"/>
</dbReference>
<evidence type="ECO:0000259" key="1">
    <source>
        <dbReference type="PROSITE" id="PS51918"/>
    </source>
</evidence>
<dbReference type="SUPFAM" id="SSF102114">
    <property type="entry name" value="Radical SAM enzymes"/>
    <property type="match status" value="1"/>
</dbReference>
<name>I3TFP3_THEC1</name>
<dbReference type="PANTHER" id="PTHR42731">
    <property type="entry name" value="SLL1084 PROTEIN"/>
    <property type="match status" value="1"/>
</dbReference>
<dbReference type="InterPro" id="IPR007197">
    <property type="entry name" value="rSAM"/>
</dbReference>
<dbReference type="eggNOG" id="arCOG01355">
    <property type="taxonomic scope" value="Archaea"/>
</dbReference>
<accession>I3TFP3</accession>
<dbReference type="InterPro" id="IPR058240">
    <property type="entry name" value="rSAM_sf"/>
</dbReference>
<dbReference type="EMBL" id="CP003531">
    <property type="protein sequence ID" value="AFK51581.1"/>
    <property type="molecule type" value="Genomic_DNA"/>
</dbReference>
<dbReference type="SFLD" id="SFLDS00029">
    <property type="entry name" value="Radical_SAM"/>
    <property type="match status" value="1"/>
</dbReference>
<dbReference type="InterPro" id="IPR023404">
    <property type="entry name" value="rSAM_horseshoe"/>
</dbReference>
<proteinExistence type="predicted"/>
<keyword evidence="3" id="KW-1185">Reference proteome</keyword>
<organism evidence="2 3">
    <name type="scientific">Thermogladius calderae (strain DSM 22663 / VKM B-2946 / 1633)</name>
    <dbReference type="NCBI Taxonomy" id="1184251"/>
    <lineage>
        <taxon>Archaea</taxon>
        <taxon>Thermoproteota</taxon>
        <taxon>Thermoprotei</taxon>
        <taxon>Desulfurococcales</taxon>
        <taxon>Desulfurococcaceae</taxon>
        <taxon>Thermogladius</taxon>
    </lineage>
</organism>